<reference evidence="4" key="1">
    <citation type="submission" date="2016-10" db="EMBL/GenBank/DDBJ databases">
        <authorList>
            <person name="Varghese N."/>
            <person name="Submissions S."/>
        </authorList>
    </citation>
    <scope>NUCLEOTIDE SEQUENCE [LARGE SCALE GENOMIC DNA]</scope>
    <source>
        <strain evidence="4">DSM 25751</strain>
    </source>
</reference>
<sequence>MNVSQGKVEQKIKRWGNNIGLVIPKEIARELNLEEESAIYLEVKDGKLIIKPKKDLSLVDLLDRVNDENRHDFIDFGPPVGREKF</sequence>
<proteinExistence type="predicted"/>
<dbReference type="GO" id="GO:0003677">
    <property type="term" value="F:DNA binding"/>
    <property type="evidence" value="ECO:0007669"/>
    <property type="project" value="UniProtKB-UniRule"/>
</dbReference>
<dbReference type="Gene3D" id="2.10.260.10">
    <property type="match status" value="1"/>
</dbReference>
<feature type="domain" description="SpoVT-AbrB" evidence="2">
    <location>
        <begin position="10"/>
        <end position="55"/>
    </location>
</feature>
<evidence type="ECO:0000313" key="3">
    <source>
        <dbReference type="EMBL" id="SEI96665.1"/>
    </source>
</evidence>
<dbReference type="Proteomes" id="UP000198564">
    <property type="component" value="Unassembled WGS sequence"/>
</dbReference>
<name>A0A1H6V8S3_9LACT</name>
<evidence type="ECO:0000256" key="1">
    <source>
        <dbReference type="PROSITE-ProRule" id="PRU01076"/>
    </source>
</evidence>
<organism evidence="3 4">
    <name type="scientific">Alkalibacterium gilvum</name>
    <dbReference type="NCBI Taxonomy" id="1130080"/>
    <lineage>
        <taxon>Bacteria</taxon>
        <taxon>Bacillati</taxon>
        <taxon>Bacillota</taxon>
        <taxon>Bacilli</taxon>
        <taxon>Lactobacillales</taxon>
        <taxon>Carnobacteriaceae</taxon>
        <taxon>Alkalibacterium</taxon>
    </lineage>
</organism>
<dbReference type="NCBIfam" id="TIGR01439">
    <property type="entry name" value="lp_hng_hel_AbrB"/>
    <property type="match status" value="1"/>
</dbReference>
<dbReference type="RefSeq" id="WP_177170559.1">
    <property type="nucleotide sequence ID" value="NZ_FNYW01000039.1"/>
</dbReference>
<keyword evidence="4" id="KW-1185">Reference proteome</keyword>
<dbReference type="InterPro" id="IPR007159">
    <property type="entry name" value="SpoVT-AbrB_dom"/>
</dbReference>
<dbReference type="GO" id="GO:0097351">
    <property type="term" value="F:toxin sequestering activity"/>
    <property type="evidence" value="ECO:0007669"/>
    <property type="project" value="InterPro"/>
</dbReference>
<dbReference type="PROSITE" id="PS51740">
    <property type="entry name" value="SPOVT_ABRB"/>
    <property type="match status" value="1"/>
</dbReference>
<gene>
    <name evidence="3" type="ORF">SAMN04488113_13913</name>
</gene>
<evidence type="ECO:0000313" key="4">
    <source>
        <dbReference type="Proteomes" id="UP000198564"/>
    </source>
</evidence>
<dbReference type="AlphaFoldDB" id="A0A1H6V8S3"/>
<dbReference type="Pfam" id="PF04014">
    <property type="entry name" value="MazE_antitoxin"/>
    <property type="match status" value="1"/>
</dbReference>
<dbReference type="InterPro" id="IPR039052">
    <property type="entry name" value="Antitox_PemI-like"/>
</dbReference>
<accession>A0A1H6V8S3</accession>
<dbReference type="PANTHER" id="PTHR40516">
    <property type="entry name" value="ANTITOXIN CHPS-RELATED"/>
    <property type="match status" value="1"/>
</dbReference>
<dbReference type="InterPro" id="IPR037914">
    <property type="entry name" value="SpoVT-AbrB_sf"/>
</dbReference>
<dbReference type="PANTHER" id="PTHR40516:SF1">
    <property type="entry name" value="ANTITOXIN CHPS-RELATED"/>
    <property type="match status" value="1"/>
</dbReference>
<dbReference type="STRING" id="1130080.SAMN04488113_13913"/>
<keyword evidence="1" id="KW-0238">DNA-binding</keyword>
<dbReference type="EMBL" id="FNYW01000039">
    <property type="protein sequence ID" value="SEI96665.1"/>
    <property type="molecule type" value="Genomic_DNA"/>
</dbReference>
<dbReference type="SUPFAM" id="SSF89447">
    <property type="entry name" value="AbrB/MazE/MraZ-like"/>
    <property type="match status" value="1"/>
</dbReference>
<protein>
    <submittedName>
        <fullName evidence="3">Antitoxin MazE</fullName>
    </submittedName>
</protein>
<evidence type="ECO:0000259" key="2">
    <source>
        <dbReference type="PROSITE" id="PS51740"/>
    </source>
</evidence>
<dbReference type="SMART" id="SM00966">
    <property type="entry name" value="SpoVT_AbrB"/>
    <property type="match status" value="1"/>
</dbReference>